<dbReference type="PANTHER" id="PTHR42788:SF2">
    <property type="entry name" value="ABC TRANSPORTER ATP-BINDING PROTEIN"/>
    <property type="match status" value="1"/>
</dbReference>
<feature type="region of interest" description="Disordered" evidence="4">
    <location>
        <begin position="246"/>
        <end position="268"/>
    </location>
</feature>
<dbReference type="HOGENOM" id="CLU_000604_1_22_0"/>
<dbReference type="AlphaFoldDB" id="B0VFY8"/>
<dbReference type="Gene3D" id="3.40.50.300">
    <property type="entry name" value="P-loop containing nucleotide triphosphate hydrolases"/>
    <property type="match status" value="1"/>
</dbReference>
<dbReference type="OrthoDB" id="8773773at2"/>
<evidence type="ECO:0000256" key="3">
    <source>
        <dbReference type="ARBA" id="ARBA00022840"/>
    </source>
</evidence>
<evidence type="ECO:0000256" key="1">
    <source>
        <dbReference type="ARBA" id="ARBA00022448"/>
    </source>
</evidence>
<evidence type="ECO:0000259" key="5">
    <source>
        <dbReference type="PROSITE" id="PS50893"/>
    </source>
</evidence>
<dbReference type="InterPro" id="IPR003439">
    <property type="entry name" value="ABC_transporter-like_ATP-bd"/>
</dbReference>
<name>B0VFY8_CLOAI</name>
<sequence length="268" mass="30089">MPNCILEAKDIRKTFLFKGALVVVLDKLQFSIQEGQFVSIVGPSGCGKSTFLELLAGITKPDNGNIYLEGNEITGKTGFLGYMPQDDLLFPWLTTMQNILLPVKVQGKDEKEAKKKIIELLPLFGLMNYTDHLPYQLSGGLKQRVALLRTYMSSAEILLLDEPLAKLDALTRSQLQTWLKDIVHLLNLTIILVTHDIDEAIMLSDRIDLMSINPGTFMESIYLDRNAPLSAEEQLKLKTKIRSKLVNEEEKSENGKKIGEPEKSDKVI</sequence>
<evidence type="ECO:0000256" key="2">
    <source>
        <dbReference type="ARBA" id="ARBA00022741"/>
    </source>
</evidence>
<feature type="domain" description="ABC transporter" evidence="5">
    <location>
        <begin position="6"/>
        <end position="237"/>
    </location>
</feature>
<dbReference type="InterPro" id="IPR003593">
    <property type="entry name" value="AAA+_ATPase"/>
</dbReference>
<evidence type="ECO:0000313" key="6">
    <source>
        <dbReference type="EMBL" id="CAO81430.1"/>
    </source>
</evidence>
<organism evidence="6 7">
    <name type="scientific">Cloacimonas acidaminovorans (strain Evry)</name>
    <dbReference type="NCBI Taxonomy" id="459349"/>
    <lineage>
        <taxon>Bacteria</taxon>
        <taxon>Pseudomonadati</taxon>
        <taxon>Candidatus Cloacimonadota</taxon>
        <taxon>Candidatus Cloacimonadia</taxon>
        <taxon>Candidatus Cloacimonadales</taxon>
        <taxon>Candidatus Cloacimonadaceae</taxon>
        <taxon>Candidatus Cloacimonas</taxon>
    </lineage>
</organism>
<dbReference type="Pfam" id="PF00005">
    <property type="entry name" value="ABC_tran"/>
    <property type="match status" value="1"/>
</dbReference>
<dbReference type="EC" id="3.6.3.36" evidence="6"/>
<dbReference type="EMBL" id="CU466930">
    <property type="protein sequence ID" value="CAO81430.1"/>
    <property type="molecule type" value="Genomic_DNA"/>
</dbReference>
<dbReference type="InterPro" id="IPR027417">
    <property type="entry name" value="P-loop_NTPase"/>
</dbReference>
<dbReference type="RefSeq" id="WP_015425288.1">
    <property type="nucleotide sequence ID" value="NC_020449.1"/>
</dbReference>
<keyword evidence="3" id="KW-0067">ATP-binding</keyword>
<dbReference type="KEGG" id="caci:CLOAM1592"/>
<dbReference type="PANTHER" id="PTHR42788">
    <property type="entry name" value="TAURINE IMPORT ATP-BINDING PROTEIN-RELATED"/>
    <property type="match status" value="1"/>
</dbReference>
<keyword evidence="2" id="KW-0547">Nucleotide-binding</keyword>
<protein>
    <submittedName>
        <fullName evidence="6">ABC-type nitrate/sulfonate/taurine/bicarbonate transport systems, ATPase components</fullName>
        <ecNumber evidence="6">3.6.3.36</ecNumber>
    </submittedName>
</protein>
<evidence type="ECO:0000256" key="4">
    <source>
        <dbReference type="SAM" id="MobiDB-lite"/>
    </source>
</evidence>
<dbReference type="GO" id="GO:0005524">
    <property type="term" value="F:ATP binding"/>
    <property type="evidence" value="ECO:0007669"/>
    <property type="project" value="UniProtKB-KW"/>
</dbReference>
<proteinExistence type="predicted"/>
<keyword evidence="6" id="KW-0378">Hydrolase</keyword>
<dbReference type="CDD" id="cd03293">
    <property type="entry name" value="ABC_NrtD_SsuB_transporters"/>
    <property type="match status" value="1"/>
</dbReference>
<dbReference type="GO" id="GO:0016887">
    <property type="term" value="F:ATP hydrolysis activity"/>
    <property type="evidence" value="ECO:0007669"/>
    <property type="project" value="InterPro"/>
</dbReference>
<gene>
    <name evidence="6" type="primary">tauB</name>
    <name evidence="6" type="ordered locus">CLOAM1592</name>
</gene>
<dbReference type="Proteomes" id="UP000002019">
    <property type="component" value="Chromosome"/>
</dbReference>
<dbReference type="SUPFAM" id="SSF52540">
    <property type="entry name" value="P-loop containing nucleoside triphosphate hydrolases"/>
    <property type="match status" value="1"/>
</dbReference>
<keyword evidence="1" id="KW-0813">Transport</keyword>
<dbReference type="STRING" id="459349.CLOAM1592"/>
<dbReference type="SMART" id="SM00382">
    <property type="entry name" value="AAA"/>
    <property type="match status" value="1"/>
</dbReference>
<dbReference type="eggNOG" id="COG1116">
    <property type="taxonomic scope" value="Bacteria"/>
</dbReference>
<keyword evidence="7" id="KW-1185">Reference proteome</keyword>
<evidence type="ECO:0000313" key="7">
    <source>
        <dbReference type="Proteomes" id="UP000002019"/>
    </source>
</evidence>
<reference evidence="6 7" key="1">
    <citation type="journal article" date="2008" name="J. Bacteriol.">
        <title>'Candidatus Cloacamonas acidaminovorans': genome sequence reconstruction provides a first glimpse of a new bacterial division.</title>
        <authorList>
            <person name="Pelletier E."/>
            <person name="Kreimeyer A."/>
            <person name="Bocs S."/>
            <person name="Rouy Z."/>
            <person name="Gyapay G."/>
            <person name="Chouari R."/>
            <person name="Riviere D."/>
            <person name="Ganesan A."/>
            <person name="Daegelen P."/>
            <person name="Sghir A."/>
            <person name="Cohen G.N."/>
            <person name="Medigue C."/>
            <person name="Weissenbach J."/>
            <person name="Le Paslier D."/>
        </authorList>
    </citation>
    <scope>NUCLEOTIDE SEQUENCE [LARGE SCALE GENOMIC DNA]</scope>
    <source>
        <strain evidence="7">Evry</strain>
    </source>
</reference>
<dbReference type="PROSITE" id="PS50893">
    <property type="entry name" value="ABC_TRANSPORTER_2"/>
    <property type="match status" value="1"/>
</dbReference>
<dbReference type="InterPro" id="IPR050166">
    <property type="entry name" value="ABC_transporter_ATP-bind"/>
</dbReference>
<accession>B0VFY8</accession>